<keyword evidence="10" id="KW-0472">Membrane</keyword>
<evidence type="ECO:0000256" key="1">
    <source>
        <dbReference type="ARBA" id="ARBA00004323"/>
    </source>
</evidence>
<proteinExistence type="inferred from homology"/>
<evidence type="ECO:0000256" key="9">
    <source>
        <dbReference type="ARBA" id="ARBA00023034"/>
    </source>
</evidence>
<evidence type="ECO:0000256" key="2">
    <source>
        <dbReference type="ARBA" id="ARBA00004922"/>
    </source>
</evidence>
<keyword evidence="4 11" id="KW-0328">Glycosyltransferase</keyword>
<dbReference type="Gene3D" id="3.90.550.50">
    <property type="match status" value="1"/>
</dbReference>
<keyword evidence="7" id="KW-0735">Signal-anchor</keyword>
<comment type="similarity">
    <text evidence="3 11">Belongs to the glycosyltransferase 31 family.</text>
</comment>
<evidence type="ECO:0000313" key="12">
    <source>
        <dbReference type="EMBL" id="CAL5219701.1"/>
    </source>
</evidence>
<dbReference type="Pfam" id="PF01762">
    <property type="entry name" value="Galactosyl_T"/>
    <property type="match status" value="1"/>
</dbReference>
<evidence type="ECO:0000256" key="11">
    <source>
        <dbReference type="RuleBase" id="RU363063"/>
    </source>
</evidence>
<keyword evidence="9 11" id="KW-0333">Golgi apparatus</keyword>
<accession>A0ABP1FJZ0</accession>
<dbReference type="Proteomes" id="UP001497392">
    <property type="component" value="Unassembled WGS sequence"/>
</dbReference>
<keyword evidence="13" id="KW-1185">Reference proteome</keyword>
<gene>
    <name evidence="12" type="primary">g1589</name>
    <name evidence="12" type="ORF">VP750_LOCUS1360</name>
</gene>
<keyword evidence="11" id="KW-0464">Manganese</keyword>
<sequence>MDLFHDTTDEGEASFRVHIHCNTCSVVLLFITAWSTRKSSHDALGRKVLKASGQPAKPKVLCVVGVQTGFTRQGASLQYNYQQRRTALRQSWFPADQESLDQLQRETSLVLRFVIGHSKLYSAEQDLSAEARRHGGFLRLPIQEDYGSLTTKTLSFLRTAVAAWDAEYIVKVDDDVYLRIPHLRLATDQWRAMHGDYIGCMKNGPVYTDHKNRWYEHQWPLLGDKYFTHAWGTFYVLSGRIAAQIGSIPDGTLRLFSNEDVTIGSWLLALNSTHFDDRRLCETSCTGASIGVYDFPKCAGLCNPVQSLPDLHAEPACHKYAEKSLDLLPGFFDFPGR</sequence>
<keyword evidence="6" id="KW-0812">Transmembrane</keyword>
<evidence type="ECO:0000256" key="6">
    <source>
        <dbReference type="ARBA" id="ARBA00022692"/>
    </source>
</evidence>
<dbReference type="PANTHER" id="PTHR11214">
    <property type="entry name" value="BETA-1,3-N-ACETYLGLUCOSAMINYLTRANSFERASE"/>
    <property type="match status" value="1"/>
</dbReference>
<organism evidence="12 13">
    <name type="scientific">Coccomyxa viridis</name>
    <dbReference type="NCBI Taxonomy" id="1274662"/>
    <lineage>
        <taxon>Eukaryota</taxon>
        <taxon>Viridiplantae</taxon>
        <taxon>Chlorophyta</taxon>
        <taxon>core chlorophytes</taxon>
        <taxon>Trebouxiophyceae</taxon>
        <taxon>Trebouxiophyceae incertae sedis</taxon>
        <taxon>Coccomyxaceae</taxon>
        <taxon>Coccomyxa</taxon>
    </lineage>
</organism>
<reference evidence="12 13" key="1">
    <citation type="submission" date="2024-06" db="EMBL/GenBank/DDBJ databases">
        <authorList>
            <person name="Kraege A."/>
            <person name="Thomma B."/>
        </authorList>
    </citation>
    <scope>NUCLEOTIDE SEQUENCE [LARGE SCALE GENOMIC DNA]</scope>
</reference>
<keyword evidence="8" id="KW-1133">Transmembrane helix</keyword>
<evidence type="ECO:0000256" key="7">
    <source>
        <dbReference type="ARBA" id="ARBA00022968"/>
    </source>
</evidence>
<evidence type="ECO:0000256" key="3">
    <source>
        <dbReference type="ARBA" id="ARBA00008661"/>
    </source>
</evidence>
<evidence type="ECO:0000256" key="4">
    <source>
        <dbReference type="ARBA" id="ARBA00022676"/>
    </source>
</evidence>
<evidence type="ECO:0000256" key="10">
    <source>
        <dbReference type="ARBA" id="ARBA00023136"/>
    </source>
</evidence>
<keyword evidence="5" id="KW-0808">Transferase</keyword>
<name>A0ABP1FJZ0_9CHLO</name>
<dbReference type="InterPro" id="IPR002659">
    <property type="entry name" value="Glyco_trans_31"/>
</dbReference>
<comment type="pathway">
    <text evidence="2">Protein modification; protein glycosylation.</text>
</comment>
<protein>
    <recommendedName>
        <fullName evidence="11">Hexosyltransferase</fullName>
        <ecNumber evidence="11">2.4.1.-</ecNumber>
    </recommendedName>
</protein>
<evidence type="ECO:0000256" key="5">
    <source>
        <dbReference type="ARBA" id="ARBA00022679"/>
    </source>
</evidence>
<comment type="cofactor">
    <cofactor evidence="11">
        <name>Mn(2+)</name>
        <dbReference type="ChEBI" id="CHEBI:29035"/>
    </cofactor>
</comment>
<dbReference type="PANTHER" id="PTHR11214:SF85">
    <property type="entry name" value="BETA-1,3-GALACTOSYLTRANSFERASE 12-RELATED"/>
    <property type="match status" value="1"/>
</dbReference>
<evidence type="ECO:0000313" key="13">
    <source>
        <dbReference type="Proteomes" id="UP001497392"/>
    </source>
</evidence>
<dbReference type="EC" id="2.4.1.-" evidence="11"/>
<dbReference type="EMBL" id="CAXHTA020000002">
    <property type="protein sequence ID" value="CAL5219701.1"/>
    <property type="molecule type" value="Genomic_DNA"/>
</dbReference>
<evidence type="ECO:0000256" key="8">
    <source>
        <dbReference type="ARBA" id="ARBA00022989"/>
    </source>
</evidence>
<comment type="subcellular location">
    <subcellularLocation>
        <location evidence="1 11">Golgi apparatus membrane</location>
        <topology evidence="1 11">Single-pass type II membrane protein</topology>
    </subcellularLocation>
</comment>
<comment type="caution">
    <text evidence="12">The sequence shown here is derived from an EMBL/GenBank/DDBJ whole genome shotgun (WGS) entry which is preliminary data.</text>
</comment>